<evidence type="ECO:0000313" key="3">
    <source>
        <dbReference type="Proteomes" id="UP000000445"/>
    </source>
</evidence>
<organism evidence="2 3">
    <name type="scientific">Thermotoga neapolitana (strain ATCC 49049 / DSM 4359 / NBRC 107923 / NS-E)</name>
    <dbReference type="NCBI Taxonomy" id="309803"/>
    <lineage>
        <taxon>Bacteria</taxon>
        <taxon>Thermotogati</taxon>
        <taxon>Thermotogota</taxon>
        <taxon>Thermotogae</taxon>
        <taxon>Thermotogales</taxon>
        <taxon>Thermotogaceae</taxon>
        <taxon>Thermotoga</taxon>
    </lineage>
</organism>
<reference evidence="2 3" key="1">
    <citation type="journal article" date="2009" name="Biosci. Biotechnol. Biochem.">
        <title>WeGAS: a web-based microbial genome annotation system.</title>
        <authorList>
            <person name="Lee D."/>
            <person name="Seo H."/>
            <person name="Park C."/>
            <person name="Park K."/>
        </authorList>
    </citation>
    <scope>NUCLEOTIDE SEQUENCE [LARGE SCALE GENOMIC DNA]</scope>
    <source>
        <strain evidence="3">ATCC 49049 / DSM 4359 / NBRC 107923 / NS-E</strain>
    </source>
</reference>
<keyword evidence="3" id="KW-1185">Reference proteome</keyword>
<sequence length="322" mass="36881">MNRRGAKSVKKWGLGVFIVVLFSLSFSITTYRYDSETGRWEKEVKEDVFVLPPAQRQTTGSVVEMNSYRGKGQWYYYMEYELGDGEELFSFWAGQNTVVGTVTVWNDSENLYVRVDIDDEWYLEEAHLNVLSEEPEGNQAPGQFPFKEEFDSPVSTYTFEVSLSFLFQNSFTRLNRLNNKFYILLHGVVSSSSGREETAWGGRLSQCVKIHLSGTRVTWFVKKPGVYVAKVLEVEANTHLSIYVNFPDPSNEKDSVDLKVAYGDEIPTEWFDDLSFLEDSFSLWQKINVPRSLSADTYISKGVITFTINNSKLYVDTSPEGE</sequence>
<accession>B9K9J7</accession>
<proteinExistence type="predicted"/>
<protein>
    <submittedName>
        <fullName evidence="2">Uncharacterized protein</fullName>
    </submittedName>
</protein>
<dbReference type="HOGENOM" id="CLU_894105_0_0_0"/>
<keyword evidence="1" id="KW-1133">Transmembrane helix</keyword>
<dbReference type="EMBL" id="CP000916">
    <property type="protein sequence ID" value="ACM23630.1"/>
    <property type="molecule type" value="Genomic_DNA"/>
</dbReference>
<keyword evidence="1" id="KW-0812">Transmembrane</keyword>
<gene>
    <name evidence="2" type="ordered locus">CTN_1454</name>
</gene>
<evidence type="ECO:0000313" key="2">
    <source>
        <dbReference type="EMBL" id="ACM23630.1"/>
    </source>
</evidence>
<feature type="transmembrane region" description="Helical" evidence="1">
    <location>
        <begin position="12"/>
        <end position="33"/>
    </location>
</feature>
<dbReference type="AlphaFoldDB" id="B9K9J7"/>
<dbReference type="KEGG" id="tna:CTN_1454"/>
<keyword evidence="1" id="KW-0472">Membrane</keyword>
<dbReference type="eggNOG" id="COG4932">
    <property type="taxonomic scope" value="Bacteria"/>
</dbReference>
<name>B9K9J7_THENN</name>
<dbReference type="Proteomes" id="UP000000445">
    <property type="component" value="Chromosome"/>
</dbReference>
<dbReference type="STRING" id="309803.CTN_1454"/>
<evidence type="ECO:0000256" key="1">
    <source>
        <dbReference type="SAM" id="Phobius"/>
    </source>
</evidence>